<evidence type="ECO:0000259" key="1">
    <source>
        <dbReference type="Pfam" id="PF20068"/>
    </source>
</evidence>
<dbReference type="InterPro" id="IPR027598">
    <property type="entry name" value="Amphi-Trp_dom"/>
</dbReference>
<evidence type="ECO:0000313" key="2">
    <source>
        <dbReference type="EMBL" id="HGU33580.1"/>
    </source>
</evidence>
<dbReference type="EMBL" id="DSUH01000276">
    <property type="protein sequence ID" value="HGU33580.1"/>
    <property type="molecule type" value="Genomic_DNA"/>
</dbReference>
<comment type="caution">
    <text evidence="2">The sequence shown here is derived from an EMBL/GenBank/DDBJ whole genome shotgun (WGS) entry which is preliminary data.</text>
</comment>
<proteinExistence type="predicted"/>
<dbReference type="Pfam" id="PF20068">
    <property type="entry name" value="Amphi-Trp"/>
    <property type="match status" value="1"/>
</dbReference>
<dbReference type="EMBL" id="DSUH01000383">
    <property type="protein sequence ID" value="HGU34504.1"/>
    <property type="molecule type" value="Genomic_DNA"/>
</dbReference>
<reference evidence="2" key="1">
    <citation type="journal article" date="2020" name="mSystems">
        <title>Genome- and Community-Level Interaction Insights into Carbon Utilization and Element Cycling Functions of Hydrothermarchaeota in Hydrothermal Sediment.</title>
        <authorList>
            <person name="Zhou Z."/>
            <person name="Liu Y."/>
            <person name="Xu W."/>
            <person name="Pan J."/>
            <person name="Luo Z.H."/>
            <person name="Li M."/>
        </authorList>
    </citation>
    <scope>NUCLEOTIDE SEQUENCE [LARGE SCALE GENOMIC DNA]</scope>
    <source>
        <strain evidence="2">SpSt-477</strain>
    </source>
</reference>
<name>A0A7C4RTD4_9BACT</name>
<feature type="domain" description="Amphi-Trp" evidence="1">
    <location>
        <begin position="1"/>
        <end position="74"/>
    </location>
</feature>
<dbReference type="AlphaFoldDB" id="A0A7C4RTD4"/>
<organism evidence="2">
    <name type="scientific">Desulfatirhabdium butyrativorans</name>
    <dbReference type="NCBI Taxonomy" id="340467"/>
    <lineage>
        <taxon>Bacteria</taxon>
        <taxon>Pseudomonadati</taxon>
        <taxon>Thermodesulfobacteriota</taxon>
        <taxon>Desulfobacteria</taxon>
        <taxon>Desulfobacterales</taxon>
        <taxon>Desulfatirhabdiaceae</taxon>
        <taxon>Desulfatirhabdium</taxon>
    </lineage>
</organism>
<gene>
    <name evidence="2" type="ORF">ENS29_12065</name>
    <name evidence="3" type="ORF">ENS29_16910</name>
</gene>
<protein>
    <submittedName>
        <fullName evidence="2">Amphi-Trp domain-containing protein</fullName>
    </submittedName>
</protein>
<dbReference type="NCBIfam" id="TIGR04354">
    <property type="entry name" value="amphi-Trp"/>
    <property type="match status" value="1"/>
</dbReference>
<evidence type="ECO:0000313" key="3">
    <source>
        <dbReference type="EMBL" id="HGU34504.1"/>
    </source>
</evidence>
<accession>A0A7C4RTD4</accession>
<sequence length="91" mass="10361">MSEIEKFDYEAIQDRQTIQQYLNALMEGIEKGKLVFSSGKEQILLVPTELIRLSIKAKRKPGKSKISMKLTWNDSPGTLLREKDHGIQISA</sequence>